<protein>
    <submittedName>
        <fullName evidence="2 4">Uncharacterized protein</fullName>
    </submittedName>
</protein>
<sequence length="94" mass="10834">MYALNEIPILKQILSGEYRPSSLLLDFTTKYVLVHIAVSAAVLHSGFFRFSARSMQIHARYRTTTIIRMVLMDDRMDTARSKQAARWVLEAVML</sequence>
<dbReference type="Proteomes" id="UP000271098">
    <property type="component" value="Unassembled WGS sequence"/>
</dbReference>
<dbReference type="AlphaFoldDB" id="A0A183EH58"/>
<evidence type="ECO:0000313" key="4">
    <source>
        <dbReference type="WBParaSite" id="GPUH_0002032401-mRNA-1"/>
    </source>
</evidence>
<keyword evidence="1" id="KW-1133">Transmembrane helix</keyword>
<evidence type="ECO:0000313" key="2">
    <source>
        <dbReference type="EMBL" id="VDN35743.1"/>
    </source>
</evidence>
<reference evidence="2 3" key="2">
    <citation type="submission" date="2018-11" db="EMBL/GenBank/DDBJ databases">
        <authorList>
            <consortium name="Pathogen Informatics"/>
        </authorList>
    </citation>
    <scope>NUCLEOTIDE SEQUENCE [LARGE SCALE GENOMIC DNA]</scope>
</reference>
<feature type="transmembrane region" description="Helical" evidence="1">
    <location>
        <begin position="31"/>
        <end position="52"/>
    </location>
</feature>
<proteinExistence type="predicted"/>
<dbReference type="EMBL" id="UYRT01090152">
    <property type="protein sequence ID" value="VDN35743.1"/>
    <property type="molecule type" value="Genomic_DNA"/>
</dbReference>
<accession>A0A183EH58</accession>
<evidence type="ECO:0000256" key="1">
    <source>
        <dbReference type="SAM" id="Phobius"/>
    </source>
</evidence>
<keyword evidence="1" id="KW-0472">Membrane</keyword>
<organism evidence="4">
    <name type="scientific">Gongylonema pulchrum</name>
    <dbReference type="NCBI Taxonomy" id="637853"/>
    <lineage>
        <taxon>Eukaryota</taxon>
        <taxon>Metazoa</taxon>
        <taxon>Ecdysozoa</taxon>
        <taxon>Nematoda</taxon>
        <taxon>Chromadorea</taxon>
        <taxon>Rhabditida</taxon>
        <taxon>Spirurina</taxon>
        <taxon>Spiruromorpha</taxon>
        <taxon>Spiruroidea</taxon>
        <taxon>Gongylonematidae</taxon>
        <taxon>Gongylonema</taxon>
    </lineage>
</organism>
<evidence type="ECO:0000313" key="3">
    <source>
        <dbReference type="Proteomes" id="UP000271098"/>
    </source>
</evidence>
<reference evidence="4" key="1">
    <citation type="submission" date="2016-06" db="UniProtKB">
        <authorList>
            <consortium name="WormBaseParasite"/>
        </authorList>
    </citation>
    <scope>IDENTIFICATION</scope>
</reference>
<dbReference type="WBParaSite" id="GPUH_0002032401-mRNA-1">
    <property type="protein sequence ID" value="GPUH_0002032401-mRNA-1"/>
    <property type="gene ID" value="GPUH_0002032401"/>
</dbReference>
<keyword evidence="1" id="KW-0812">Transmembrane</keyword>
<name>A0A183EH58_9BILA</name>
<gene>
    <name evidence="2" type="ORF">GPUH_LOCUS20299</name>
</gene>
<keyword evidence="3" id="KW-1185">Reference proteome</keyword>